<name>A0A518DNL9_9BACT</name>
<protein>
    <submittedName>
        <fullName evidence="1">Uncharacterized protein</fullName>
    </submittedName>
</protein>
<dbReference type="KEGG" id="lcre:Pla8534_12150"/>
<dbReference type="EMBL" id="CP036433">
    <property type="protein sequence ID" value="QDU93435.1"/>
    <property type="molecule type" value="Genomic_DNA"/>
</dbReference>
<evidence type="ECO:0000313" key="2">
    <source>
        <dbReference type="Proteomes" id="UP000317648"/>
    </source>
</evidence>
<gene>
    <name evidence="1" type="ORF">Pla8534_12150</name>
</gene>
<dbReference type="RefSeq" id="WP_145050239.1">
    <property type="nucleotide sequence ID" value="NZ_CP036433.1"/>
</dbReference>
<sequence length="139" mass="16179">METLRPVPFLGHAEDGVKEWVSSNLGEILPDKIEVLKYLRNNYCIAAVPAIVRDPFDPERILRDTRNIITDGVWVWIQSTAYLVEEYDLKLPGEFLTYVRSIDFRVSKARARKQALDMAHPWLEDSRFFWPSHFNDNAG</sequence>
<dbReference type="Proteomes" id="UP000317648">
    <property type="component" value="Chromosome"/>
</dbReference>
<organism evidence="1 2">
    <name type="scientific">Lignipirellula cremea</name>
    <dbReference type="NCBI Taxonomy" id="2528010"/>
    <lineage>
        <taxon>Bacteria</taxon>
        <taxon>Pseudomonadati</taxon>
        <taxon>Planctomycetota</taxon>
        <taxon>Planctomycetia</taxon>
        <taxon>Pirellulales</taxon>
        <taxon>Pirellulaceae</taxon>
        <taxon>Lignipirellula</taxon>
    </lineage>
</organism>
<proteinExistence type="predicted"/>
<dbReference type="AlphaFoldDB" id="A0A518DNL9"/>
<reference evidence="1 2" key="1">
    <citation type="submission" date="2019-02" db="EMBL/GenBank/DDBJ databases">
        <title>Deep-cultivation of Planctomycetes and their phenomic and genomic characterization uncovers novel biology.</title>
        <authorList>
            <person name="Wiegand S."/>
            <person name="Jogler M."/>
            <person name="Boedeker C."/>
            <person name="Pinto D."/>
            <person name="Vollmers J."/>
            <person name="Rivas-Marin E."/>
            <person name="Kohn T."/>
            <person name="Peeters S.H."/>
            <person name="Heuer A."/>
            <person name="Rast P."/>
            <person name="Oberbeckmann S."/>
            <person name="Bunk B."/>
            <person name="Jeske O."/>
            <person name="Meyerdierks A."/>
            <person name="Storesund J.E."/>
            <person name="Kallscheuer N."/>
            <person name="Luecker S."/>
            <person name="Lage O.M."/>
            <person name="Pohl T."/>
            <person name="Merkel B.J."/>
            <person name="Hornburger P."/>
            <person name="Mueller R.-W."/>
            <person name="Bruemmer F."/>
            <person name="Labrenz M."/>
            <person name="Spormann A.M."/>
            <person name="Op den Camp H."/>
            <person name="Overmann J."/>
            <person name="Amann R."/>
            <person name="Jetten M.S.M."/>
            <person name="Mascher T."/>
            <person name="Medema M.H."/>
            <person name="Devos D.P."/>
            <person name="Kaster A.-K."/>
            <person name="Ovreas L."/>
            <person name="Rohde M."/>
            <person name="Galperin M.Y."/>
            <person name="Jogler C."/>
        </authorList>
    </citation>
    <scope>NUCLEOTIDE SEQUENCE [LARGE SCALE GENOMIC DNA]</scope>
    <source>
        <strain evidence="1 2">Pla85_3_4</strain>
    </source>
</reference>
<dbReference type="OrthoDB" id="275232at2"/>
<keyword evidence="2" id="KW-1185">Reference proteome</keyword>
<evidence type="ECO:0000313" key="1">
    <source>
        <dbReference type="EMBL" id="QDU93435.1"/>
    </source>
</evidence>
<accession>A0A518DNL9</accession>